<dbReference type="GO" id="GO:0061630">
    <property type="term" value="F:ubiquitin protein ligase activity"/>
    <property type="evidence" value="ECO:0007669"/>
    <property type="project" value="InterPro"/>
</dbReference>
<feature type="domain" description="SWIM-type" evidence="8">
    <location>
        <begin position="49"/>
        <end position="82"/>
    </location>
</feature>
<dbReference type="PROSITE" id="PS50966">
    <property type="entry name" value="ZF_SWIM"/>
    <property type="match status" value="1"/>
</dbReference>
<dbReference type="Ensembl" id="ENSGACT00000045551.1">
    <property type="protein sequence ID" value="ENSGACP00000039313.1"/>
    <property type="gene ID" value="ENSGACG00000035184.1"/>
</dbReference>
<reference evidence="9" key="3">
    <citation type="submission" date="2025-09" db="UniProtKB">
        <authorList>
            <consortium name="Ensembl"/>
        </authorList>
    </citation>
    <scope>IDENTIFICATION</scope>
</reference>
<dbReference type="Pfam" id="PF04434">
    <property type="entry name" value="SWIM"/>
    <property type="match status" value="1"/>
</dbReference>
<name>A0AAQ4PLQ4_GASAC</name>
<evidence type="ECO:0000256" key="1">
    <source>
        <dbReference type="ARBA" id="ARBA00022723"/>
    </source>
</evidence>
<reference evidence="9" key="2">
    <citation type="submission" date="2025-08" db="UniProtKB">
        <authorList>
            <consortium name="Ensembl"/>
        </authorList>
    </citation>
    <scope>IDENTIFICATION</scope>
</reference>
<evidence type="ECO:0000259" key="6">
    <source>
        <dbReference type="PROSITE" id="PS50089"/>
    </source>
</evidence>
<dbReference type="PANTHER" id="PTHR21540">
    <property type="entry name" value="RING FINGER AND SWIM DOMAIN-CONTAINING PROTEIN 2"/>
    <property type="match status" value="1"/>
</dbReference>
<dbReference type="Gene3D" id="3.30.40.10">
    <property type="entry name" value="Zinc/RING finger domain, C3HC4 (zinc finger)"/>
    <property type="match status" value="2"/>
</dbReference>
<evidence type="ECO:0000256" key="4">
    <source>
        <dbReference type="PROSITE-ProRule" id="PRU00228"/>
    </source>
</evidence>
<keyword evidence="2 4" id="KW-0863">Zinc-finger</keyword>
<reference evidence="9 10" key="1">
    <citation type="journal article" date="2021" name="G3 (Bethesda)">
        <title>Improved contiguity of the threespine stickleback genome using long-read sequencing.</title>
        <authorList>
            <person name="Nath S."/>
            <person name="Shaw D.E."/>
            <person name="White M.A."/>
        </authorList>
    </citation>
    <scope>NUCLEOTIDE SEQUENCE [LARGE SCALE GENOMIC DNA]</scope>
    <source>
        <strain evidence="9 10">Lake Benthic</strain>
    </source>
</reference>
<keyword evidence="1" id="KW-0479">Metal-binding</keyword>
<dbReference type="Pfam" id="PF13639">
    <property type="entry name" value="zf-RING_2"/>
    <property type="match status" value="1"/>
</dbReference>
<dbReference type="AlphaFoldDB" id="A0AAQ4PLQ4"/>
<dbReference type="GeneID" id="120810924"/>
<feature type="domain" description="RING-type" evidence="6">
    <location>
        <begin position="211"/>
        <end position="264"/>
    </location>
</feature>
<dbReference type="InterPro" id="IPR039903">
    <property type="entry name" value="Zswim2"/>
</dbReference>
<dbReference type="PANTHER" id="PTHR21540:SF3">
    <property type="entry name" value="E3 UBIQUITIN-PROTEIN LIGASE ZSWIM2"/>
    <property type="match status" value="1"/>
</dbReference>
<feature type="compositionally biased region" description="Basic and acidic residues" evidence="5">
    <location>
        <begin position="504"/>
        <end position="518"/>
    </location>
</feature>
<feature type="compositionally biased region" description="Basic and acidic residues" evidence="5">
    <location>
        <begin position="580"/>
        <end position="591"/>
    </location>
</feature>
<dbReference type="SUPFAM" id="SSF57850">
    <property type="entry name" value="RING/U-box"/>
    <property type="match status" value="3"/>
</dbReference>
<evidence type="ECO:0008006" key="11">
    <source>
        <dbReference type="Google" id="ProtNLM"/>
    </source>
</evidence>
<dbReference type="GO" id="GO:0008270">
    <property type="term" value="F:zinc ion binding"/>
    <property type="evidence" value="ECO:0007669"/>
    <property type="project" value="UniProtKB-KW"/>
</dbReference>
<protein>
    <recommendedName>
        <fullName evidence="11">Zinc finger, SWIM-type containing 2</fullName>
    </recommendedName>
</protein>
<dbReference type="Gene3D" id="3.30.60.90">
    <property type="match status" value="1"/>
</dbReference>
<evidence type="ECO:0000313" key="10">
    <source>
        <dbReference type="Proteomes" id="UP000007635"/>
    </source>
</evidence>
<feature type="region of interest" description="Disordered" evidence="5">
    <location>
        <begin position="456"/>
        <end position="591"/>
    </location>
</feature>
<dbReference type="InterPro" id="IPR043145">
    <property type="entry name" value="Znf_ZZ_sf"/>
</dbReference>
<dbReference type="PROSITE" id="PS50089">
    <property type="entry name" value="ZF_RING_2"/>
    <property type="match status" value="2"/>
</dbReference>
<dbReference type="InterPro" id="IPR007527">
    <property type="entry name" value="Znf_SWIM"/>
</dbReference>
<dbReference type="Proteomes" id="UP000007635">
    <property type="component" value="Chromosome I"/>
</dbReference>
<evidence type="ECO:0000259" key="8">
    <source>
        <dbReference type="PROSITE" id="PS50966"/>
    </source>
</evidence>
<dbReference type="RefSeq" id="XP_040021913.1">
    <property type="nucleotide sequence ID" value="XM_040165979.1"/>
</dbReference>
<accession>A0AAQ4PLQ4</accession>
<feature type="domain" description="RING-type" evidence="6">
    <location>
        <begin position="405"/>
        <end position="445"/>
    </location>
</feature>
<evidence type="ECO:0000313" key="9">
    <source>
        <dbReference type="Ensembl" id="ENSGACP00000039313.1"/>
    </source>
</evidence>
<keyword evidence="3" id="KW-0862">Zinc</keyword>
<evidence type="ECO:0000256" key="2">
    <source>
        <dbReference type="ARBA" id="ARBA00022771"/>
    </source>
</evidence>
<dbReference type="SMART" id="SM00184">
    <property type="entry name" value="RING"/>
    <property type="match status" value="2"/>
</dbReference>
<dbReference type="InterPro" id="IPR013083">
    <property type="entry name" value="Znf_RING/FYVE/PHD"/>
</dbReference>
<dbReference type="KEGG" id="gat:120810924"/>
<evidence type="ECO:0000256" key="5">
    <source>
        <dbReference type="SAM" id="MobiDB-lite"/>
    </source>
</evidence>
<feature type="domain" description="ZZ-type" evidence="7">
    <location>
        <begin position="295"/>
        <end position="350"/>
    </location>
</feature>
<dbReference type="CTD" id="151112"/>
<dbReference type="InterPro" id="IPR001841">
    <property type="entry name" value="Znf_RING"/>
</dbReference>
<dbReference type="CDD" id="cd16494">
    <property type="entry name" value="RING-CH-C4HC3_ZSWM2"/>
    <property type="match status" value="1"/>
</dbReference>
<organism evidence="9 10">
    <name type="scientific">Gasterosteus aculeatus aculeatus</name>
    <name type="common">three-spined stickleback</name>
    <dbReference type="NCBI Taxonomy" id="481459"/>
    <lineage>
        <taxon>Eukaryota</taxon>
        <taxon>Metazoa</taxon>
        <taxon>Chordata</taxon>
        <taxon>Craniata</taxon>
        <taxon>Vertebrata</taxon>
        <taxon>Euteleostomi</taxon>
        <taxon>Actinopterygii</taxon>
        <taxon>Neopterygii</taxon>
        <taxon>Teleostei</taxon>
        <taxon>Neoteleostei</taxon>
        <taxon>Acanthomorphata</taxon>
        <taxon>Eupercaria</taxon>
        <taxon>Perciformes</taxon>
        <taxon>Cottioidei</taxon>
        <taxon>Gasterosteales</taxon>
        <taxon>Gasterosteidae</taxon>
        <taxon>Gasterosteus</taxon>
    </lineage>
</organism>
<proteinExistence type="predicted"/>
<evidence type="ECO:0000259" key="7">
    <source>
        <dbReference type="PROSITE" id="PS50135"/>
    </source>
</evidence>
<dbReference type="PROSITE" id="PS50135">
    <property type="entry name" value="ZF_ZZ_2"/>
    <property type="match status" value="1"/>
</dbReference>
<sequence>MFRNTARRSTASESVSLHQDQALNTTIFLLKSFGPTGFLLREDGEVGDVRVSLGDPHACTCPAFTKEQEPCKHICWVLLRKFRLPREHECKLLISNANLLHTCQLNSQTNHFKLTIPSQPVLYGHHKTEINMSLSILLFVGNLNELTVKKIKKRSLDSFQRGLVDRQILELLHGLHQTKGQQAEDGTLSQAASGPQAGRVCRRPIQAQDVCPICHEALLLEKGQPVSHCRFGCGNNIHISCMQVWAEYQGLSGGADAVKCPLCREDFCSLQLLREQARNAAKLFTGSEREKPNRHLGVRCQGCRLGPVTGKCFKCTVCSYFYLCEDCVKKGSHPQHPLASRTKRMGTWHLVPEDPKDEAPGATSQSADDSIVPAAAQPLPQYVLDRLPTVRVKPGSLLSDVGQQCRICLLEFSLGQRVRTLPCHHKFHADCVDEILRKWNSCPVDGYVLHNRCARRRTGETKPSPSGADANPPGDDLKGLFVPGVALGGRKPGVAPGGPPRSTADADPRTEERQRKEPAGNPKGSSSPNKHGAVTEIRGHPRPDLFVGGRRPEPRHPAVAGPSGTQPQKDGQHSRYKQATHTDRLGQQRNH</sequence>
<dbReference type="SMART" id="SM00291">
    <property type="entry name" value="ZnF_ZZ"/>
    <property type="match status" value="1"/>
</dbReference>
<dbReference type="InterPro" id="IPR000433">
    <property type="entry name" value="Znf_ZZ"/>
</dbReference>
<dbReference type="GeneTree" id="ENSGT00390000006826"/>
<dbReference type="RefSeq" id="XP_040021995.1">
    <property type="nucleotide sequence ID" value="XM_040166061.1"/>
</dbReference>
<keyword evidence="10" id="KW-1185">Reference proteome</keyword>
<evidence type="ECO:0000256" key="3">
    <source>
        <dbReference type="ARBA" id="ARBA00022833"/>
    </source>
</evidence>